<keyword evidence="2 8" id="KW-0645">Protease</keyword>
<gene>
    <name evidence="9" type="ORF">INS88_02915</name>
</gene>
<evidence type="ECO:0000313" key="10">
    <source>
        <dbReference type="Proteomes" id="UP000595053"/>
    </source>
</evidence>
<dbReference type="PANTHER" id="PTHR13604">
    <property type="entry name" value="DC12-RELATED"/>
    <property type="match status" value="1"/>
</dbReference>
<evidence type="ECO:0000256" key="1">
    <source>
        <dbReference type="ARBA" id="ARBA00008136"/>
    </source>
</evidence>
<evidence type="ECO:0000256" key="2">
    <source>
        <dbReference type="ARBA" id="ARBA00022670"/>
    </source>
</evidence>
<dbReference type="PANTHER" id="PTHR13604:SF0">
    <property type="entry name" value="ABASIC SITE PROCESSING PROTEIN HMCES"/>
    <property type="match status" value="1"/>
</dbReference>
<dbReference type="InterPro" id="IPR036590">
    <property type="entry name" value="SRAP-like"/>
</dbReference>
<evidence type="ECO:0000256" key="5">
    <source>
        <dbReference type="ARBA" id="ARBA00023124"/>
    </source>
</evidence>
<dbReference type="RefSeq" id="WP_193326122.1">
    <property type="nucleotide sequence ID" value="NZ_CP053291.1"/>
</dbReference>
<keyword evidence="4 8" id="KW-0378">Hydrolase</keyword>
<sequence>MCGRYATTMSTGELQLEFRFDVVAESYLPSPSWNVAPTQDIPIVVERKAITGDQWVHDAVGAPSSPLGTAPEGGRRVRALTPASWGLIPSWAKDASRPMINARLETLGEKRSFAPSLESRRCIIPASGYFEWRKADRCPFYIYRSDGRPLAFAGLYSWWKAGTDWVLTATIVTRRAQGELANVHDRTPALLEREEYDAWLSAEVGKEVLDRLERPQAPLSFHPVTRAVGNARNNEPENIESVNATSD</sequence>
<dbReference type="GO" id="GO:0016829">
    <property type="term" value="F:lyase activity"/>
    <property type="evidence" value="ECO:0007669"/>
    <property type="project" value="UniProtKB-KW"/>
</dbReference>
<dbReference type="Gene3D" id="3.90.1680.10">
    <property type="entry name" value="SOS response associated peptidase-like"/>
    <property type="match status" value="1"/>
</dbReference>
<dbReference type="EMBL" id="CP063213">
    <property type="protein sequence ID" value="QOR46179.1"/>
    <property type="molecule type" value="Genomic_DNA"/>
</dbReference>
<keyword evidence="5" id="KW-0190">Covalent protein-DNA linkage</keyword>
<protein>
    <recommendedName>
        <fullName evidence="8">Abasic site processing protein</fullName>
        <ecNumber evidence="8">3.4.-.-</ecNumber>
    </recommendedName>
</protein>
<dbReference type="GO" id="GO:0003697">
    <property type="term" value="F:single-stranded DNA binding"/>
    <property type="evidence" value="ECO:0007669"/>
    <property type="project" value="InterPro"/>
</dbReference>
<evidence type="ECO:0000313" key="9">
    <source>
        <dbReference type="EMBL" id="QOR46179.1"/>
    </source>
</evidence>
<proteinExistence type="inferred from homology"/>
<dbReference type="SUPFAM" id="SSF143081">
    <property type="entry name" value="BB1717-like"/>
    <property type="match status" value="1"/>
</dbReference>
<accession>A0A8A5U4X3</accession>
<name>A0A7M1QVZ0_9ACTO</name>
<organism evidence="9 10">
    <name type="scientific">Trueperella pecoris</name>
    <dbReference type="NCBI Taxonomy" id="2733571"/>
    <lineage>
        <taxon>Bacteria</taxon>
        <taxon>Bacillati</taxon>
        <taxon>Actinomycetota</taxon>
        <taxon>Actinomycetes</taxon>
        <taxon>Actinomycetales</taxon>
        <taxon>Actinomycetaceae</taxon>
        <taxon>Trueperella</taxon>
    </lineage>
</organism>
<evidence type="ECO:0000256" key="4">
    <source>
        <dbReference type="ARBA" id="ARBA00022801"/>
    </source>
</evidence>
<reference evidence="9 10" key="1">
    <citation type="submission" date="2020-10" db="EMBL/GenBank/DDBJ databases">
        <title>Trueperella pecoris sp. nov. isolated from bovine and porcine specimens.</title>
        <authorList>
            <person name="Schoenecker L."/>
            <person name="Schnydrig P."/>
            <person name="Brodard I."/>
            <person name="Thomann A."/>
            <person name="Hemphill A."/>
            <person name="Rodriguez-Campos S."/>
            <person name="Perreten V."/>
            <person name="Jores J."/>
            <person name="Kittl S."/>
        </authorList>
    </citation>
    <scope>NUCLEOTIDE SEQUENCE [LARGE SCALE GENOMIC DNA]</scope>
    <source>
        <strain evidence="9 10">15A0121</strain>
    </source>
</reference>
<keyword evidence="6" id="KW-0238">DNA-binding</keyword>
<keyword evidence="3" id="KW-0227">DNA damage</keyword>
<accession>A0A7M1QVZ0</accession>
<dbReference type="EC" id="3.4.-.-" evidence="8"/>
<keyword evidence="10" id="KW-1185">Reference proteome</keyword>
<dbReference type="GO" id="GO:0106300">
    <property type="term" value="P:protein-DNA covalent cross-linking repair"/>
    <property type="evidence" value="ECO:0007669"/>
    <property type="project" value="InterPro"/>
</dbReference>
<evidence type="ECO:0000256" key="3">
    <source>
        <dbReference type="ARBA" id="ARBA00022763"/>
    </source>
</evidence>
<dbReference type="GO" id="GO:0006508">
    <property type="term" value="P:proteolysis"/>
    <property type="evidence" value="ECO:0007669"/>
    <property type="project" value="UniProtKB-KW"/>
</dbReference>
<evidence type="ECO:0000256" key="8">
    <source>
        <dbReference type="RuleBase" id="RU364100"/>
    </source>
</evidence>
<evidence type="ECO:0000256" key="6">
    <source>
        <dbReference type="ARBA" id="ARBA00023125"/>
    </source>
</evidence>
<evidence type="ECO:0000256" key="7">
    <source>
        <dbReference type="ARBA" id="ARBA00023239"/>
    </source>
</evidence>
<dbReference type="Proteomes" id="UP000595053">
    <property type="component" value="Chromosome"/>
</dbReference>
<dbReference type="AlphaFoldDB" id="A0A7M1QVZ0"/>
<comment type="similarity">
    <text evidence="1 8">Belongs to the SOS response-associated peptidase family.</text>
</comment>
<dbReference type="InterPro" id="IPR003738">
    <property type="entry name" value="SRAP"/>
</dbReference>
<keyword evidence="7" id="KW-0456">Lyase</keyword>
<dbReference type="Pfam" id="PF02586">
    <property type="entry name" value="SRAP"/>
    <property type="match status" value="1"/>
</dbReference>
<dbReference type="GO" id="GO:0008233">
    <property type="term" value="F:peptidase activity"/>
    <property type="evidence" value="ECO:0007669"/>
    <property type="project" value="UniProtKB-KW"/>
</dbReference>